<organism evidence="1 2">
    <name type="scientific">Acinetobacter modestus</name>
    <dbReference type="NCBI Taxonomy" id="1776740"/>
    <lineage>
        <taxon>Bacteria</taxon>
        <taxon>Pseudomonadati</taxon>
        <taxon>Pseudomonadota</taxon>
        <taxon>Gammaproteobacteria</taxon>
        <taxon>Moraxellales</taxon>
        <taxon>Moraxellaceae</taxon>
        <taxon>Acinetobacter</taxon>
    </lineage>
</organism>
<dbReference type="HOGENOM" id="CLU_156350_0_0_6"/>
<dbReference type="AlphaFoldDB" id="N9NEK2"/>
<evidence type="ECO:0000313" key="2">
    <source>
        <dbReference type="Proteomes" id="UP000013248"/>
    </source>
</evidence>
<proteinExistence type="predicted"/>
<comment type="caution">
    <text evidence="1">The sequence shown here is derived from an EMBL/GenBank/DDBJ whole genome shotgun (WGS) entry which is preliminary data.</text>
</comment>
<dbReference type="EMBL" id="APRP01000022">
    <property type="protein sequence ID" value="ENX00430.1"/>
    <property type="molecule type" value="Genomic_DNA"/>
</dbReference>
<name>N9NEK2_9GAMM</name>
<sequence length="132" mass="13789">MSVNPSLAAGLIALQAIANFLDQGSGNATFIYYDNTKPENIGIAADPTARLVTLNLPEPCFKSLLTDGIELYPTNTGLAIKAGIAKWARLYNGAGVAVADFSMGTDIILNSYDIALGSSQKLDSIILKPVAG</sequence>
<accession>N9NEK2</accession>
<dbReference type="eggNOG" id="ENOG50338M2">
    <property type="taxonomic scope" value="Bacteria"/>
</dbReference>
<protein>
    <submittedName>
        <fullName evidence="1">Uncharacterized protein</fullName>
    </submittedName>
</protein>
<dbReference type="RefSeq" id="WP_005217331.1">
    <property type="nucleotide sequence ID" value="NZ_KB850089.1"/>
</dbReference>
<dbReference type="STRING" id="1217705.F900_02101"/>
<evidence type="ECO:0000313" key="1">
    <source>
        <dbReference type="EMBL" id="ENX00430.1"/>
    </source>
</evidence>
<gene>
    <name evidence="1" type="ORF">F900_02101</name>
</gene>
<dbReference type="Proteomes" id="UP000013248">
    <property type="component" value="Unassembled WGS sequence"/>
</dbReference>
<reference evidence="1 2" key="1">
    <citation type="submission" date="2013-02" db="EMBL/GenBank/DDBJ databases">
        <title>The Genome Sequence of Acinetobacter sp. ANC 3862.</title>
        <authorList>
            <consortium name="The Broad Institute Genome Sequencing Platform"/>
            <consortium name="The Broad Institute Genome Sequencing Center for Infectious Disease"/>
            <person name="Cerqueira G."/>
            <person name="Feldgarden M."/>
            <person name="Courvalin P."/>
            <person name="Perichon B."/>
            <person name="Grillot-Courvalin C."/>
            <person name="Clermont D."/>
            <person name="Rocha E."/>
            <person name="Yoon E.-J."/>
            <person name="Nemec A."/>
            <person name="Walker B."/>
            <person name="Young S.K."/>
            <person name="Zeng Q."/>
            <person name="Gargeya S."/>
            <person name="Fitzgerald M."/>
            <person name="Haas B."/>
            <person name="Abouelleil A."/>
            <person name="Alvarado L."/>
            <person name="Arachchi H.M."/>
            <person name="Berlin A.M."/>
            <person name="Chapman S.B."/>
            <person name="Dewar J."/>
            <person name="Goldberg J."/>
            <person name="Griggs A."/>
            <person name="Gujja S."/>
            <person name="Hansen M."/>
            <person name="Howarth C."/>
            <person name="Imamovic A."/>
            <person name="Larimer J."/>
            <person name="McCowan C."/>
            <person name="Murphy C."/>
            <person name="Neiman D."/>
            <person name="Pearson M."/>
            <person name="Priest M."/>
            <person name="Roberts A."/>
            <person name="Saif S."/>
            <person name="Shea T."/>
            <person name="Sisk P."/>
            <person name="Sykes S."/>
            <person name="Wortman J."/>
            <person name="Nusbaum C."/>
            <person name="Birren B."/>
        </authorList>
    </citation>
    <scope>NUCLEOTIDE SEQUENCE [LARGE SCALE GENOMIC DNA]</scope>
    <source>
        <strain evidence="1 2">ANC 3862</strain>
    </source>
</reference>
<dbReference type="PATRIC" id="fig|1217705.3.peg.2042"/>